<keyword evidence="1" id="KW-1133">Transmembrane helix</keyword>
<evidence type="ECO:0000313" key="2">
    <source>
        <dbReference type="EMBL" id="OWZ17445.1"/>
    </source>
</evidence>
<organism evidence="2 3">
    <name type="scientific">Phytophthora megakarya</name>
    <dbReference type="NCBI Taxonomy" id="4795"/>
    <lineage>
        <taxon>Eukaryota</taxon>
        <taxon>Sar</taxon>
        <taxon>Stramenopiles</taxon>
        <taxon>Oomycota</taxon>
        <taxon>Peronosporomycetes</taxon>
        <taxon>Peronosporales</taxon>
        <taxon>Peronosporaceae</taxon>
        <taxon>Phytophthora</taxon>
    </lineage>
</organism>
<dbReference type="AlphaFoldDB" id="A0A225WIK2"/>
<proteinExistence type="predicted"/>
<evidence type="ECO:0000313" key="3">
    <source>
        <dbReference type="Proteomes" id="UP000198211"/>
    </source>
</evidence>
<sequence>MLWELYETNCTNLDIALVYIVDGKCHTFTDWGIKVTLNANNSITVLQTTDNTCSHLDQINSVSWNLPRSLINTDECSEEYGRVYSNAEIGSNITTGNSSIAAASFVAPIIAILLSVVAQTLFAL</sequence>
<feature type="transmembrane region" description="Helical" evidence="1">
    <location>
        <begin position="100"/>
        <end position="122"/>
    </location>
</feature>
<dbReference type="EMBL" id="NBNE01000751">
    <property type="protein sequence ID" value="OWZ17445.1"/>
    <property type="molecule type" value="Genomic_DNA"/>
</dbReference>
<accession>A0A225WIK2</accession>
<name>A0A225WIK2_9STRA</name>
<keyword evidence="3" id="KW-1185">Reference proteome</keyword>
<reference evidence="3" key="1">
    <citation type="submission" date="2017-03" db="EMBL/GenBank/DDBJ databases">
        <title>Phytopthora megakarya and P. palmivora, two closely related causual agents of cacao black pod achieved similar genome size and gene model numbers by different mechanisms.</title>
        <authorList>
            <person name="Ali S."/>
            <person name="Shao J."/>
            <person name="Larry D.J."/>
            <person name="Kronmiller B."/>
            <person name="Shen D."/>
            <person name="Strem M.D."/>
            <person name="Melnick R.L."/>
            <person name="Guiltinan M.J."/>
            <person name="Tyler B.M."/>
            <person name="Meinhardt L.W."/>
            <person name="Bailey B.A."/>
        </authorList>
    </citation>
    <scope>NUCLEOTIDE SEQUENCE [LARGE SCALE GENOMIC DNA]</scope>
    <source>
        <strain evidence="3">zdho120</strain>
    </source>
</reference>
<keyword evidence="1" id="KW-0472">Membrane</keyword>
<evidence type="ECO:0000256" key="1">
    <source>
        <dbReference type="SAM" id="Phobius"/>
    </source>
</evidence>
<dbReference type="Proteomes" id="UP000198211">
    <property type="component" value="Unassembled WGS sequence"/>
</dbReference>
<protein>
    <submittedName>
        <fullName evidence="2">Uncharacterized protein</fullName>
    </submittedName>
</protein>
<comment type="caution">
    <text evidence="2">The sequence shown here is derived from an EMBL/GenBank/DDBJ whole genome shotgun (WGS) entry which is preliminary data.</text>
</comment>
<gene>
    <name evidence="2" type="ORF">PHMEG_0008603</name>
</gene>
<keyword evidence="1" id="KW-0812">Transmembrane</keyword>